<comment type="subcellular location">
    <subcellularLocation>
        <location evidence="3">Chromosome</location>
    </subcellularLocation>
    <subcellularLocation>
        <location evidence="2 17">Nucleus</location>
    </subcellularLocation>
</comment>
<evidence type="ECO:0000256" key="13">
    <source>
        <dbReference type="ARBA" id="ARBA00023211"/>
    </source>
</evidence>
<dbReference type="Pfam" id="PF00149">
    <property type="entry name" value="Metallophos"/>
    <property type="match status" value="1"/>
</dbReference>
<evidence type="ECO:0000256" key="10">
    <source>
        <dbReference type="ARBA" id="ARBA00022801"/>
    </source>
</evidence>
<evidence type="ECO:0000256" key="5">
    <source>
        <dbReference type="ARBA" id="ARBA00022454"/>
    </source>
</evidence>
<evidence type="ECO:0000256" key="8">
    <source>
        <dbReference type="ARBA" id="ARBA00022759"/>
    </source>
</evidence>
<dbReference type="GO" id="GO:0030145">
    <property type="term" value="F:manganese ion binding"/>
    <property type="evidence" value="ECO:0007669"/>
    <property type="project" value="UniProtKB-UniRule"/>
</dbReference>
<evidence type="ECO:0000256" key="12">
    <source>
        <dbReference type="ARBA" id="ARBA00023204"/>
    </source>
</evidence>
<evidence type="ECO:0000256" key="21">
    <source>
        <dbReference type="SAM" id="MobiDB-lite"/>
    </source>
</evidence>
<dbReference type="InterPro" id="IPR029052">
    <property type="entry name" value="Metallo-depent_PP-like"/>
</dbReference>
<keyword evidence="14 17" id="KW-0539">Nucleus</keyword>
<dbReference type="Gene3D" id="3.30.110.110">
    <property type="entry name" value="Mre11, capping domain"/>
    <property type="match status" value="1"/>
</dbReference>
<protein>
    <recommendedName>
        <fullName evidence="17">Double-strand break repair protein</fullName>
    </recommendedName>
</protein>
<keyword evidence="15 17" id="KW-0469">Meiosis</keyword>
<dbReference type="AlphaFoldDB" id="A0A9P7NB02"/>
<evidence type="ECO:0000256" key="4">
    <source>
        <dbReference type="ARBA" id="ARBA00009028"/>
    </source>
</evidence>
<keyword evidence="7" id="KW-0479">Metal-binding</keyword>
<evidence type="ECO:0000256" key="1">
    <source>
        <dbReference type="ARBA" id="ARBA00001936"/>
    </source>
</evidence>
<evidence type="ECO:0000256" key="20">
    <source>
        <dbReference type="SAM" id="Coils"/>
    </source>
</evidence>
<organism evidence="23 24">
    <name type="scientific">Claviceps pusilla</name>
    <dbReference type="NCBI Taxonomy" id="123648"/>
    <lineage>
        <taxon>Eukaryota</taxon>
        <taxon>Fungi</taxon>
        <taxon>Dikarya</taxon>
        <taxon>Ascomycota</taxon>
        <taxon>Pezizomycotina</taxon>
        <taxon>Sordariomycetes</taxon>
        <taxon>Hypocreomycetidae</taxon>
        <taxon>Hypocreales</taxon>
        <taxon>Clavicipitaceae</taxon>
        <taxon>Claviceps</taxon>
    </lineage>
</organism>
<feature type="coiled-coil region" evidence="20">
    <location>
        <begin position="269"/>
        <end position="311"/>
    </location>
</feature>
<dbReference type="SUPFAM" id="SSF56300">
    <property type="entry name" value="Metallo-dependent phosphatases"/>
    <property type="match status" value="1"/>
</dbReference>
<evidence type="ECO:0000256" key="19">
    <source>
        <dbReference type="RuleBase" id="RU003447"/>
    </source>
</evidence>
<feature type="compositionally biased region" description="Polar residues" evidence="21">
    <location>
        <begin position="512"/>
        <end position="521"/>
    </location>
</feature>
<sequence length="684" mass="75959">MVLLAGDLFHENKPSRKSLYQVMRTLRQNCLGDKPCPLEFLSDAASVFEGAFPHVNYEDPDINVSIPVFSIHGNHDDPSGDGNYCSLDLLQAAGLLNYFGRVAEADNIEAKPILLQKGVTKLALFGLSNVRDERMFRTFRDHKVKWFRPNVQMGDWFNLLAVHQNHHAHTATSYLPENVLPDWLDLVVWGHEHECLIDPTQNPETGFHVMQPGSSVATSLVPGEAVQKHVAILSVTGKDFKVDKIPLKSVRPFVTREVVLAQDKRFKGLDKKKDNRQEVTRRLMEIVEEMIEEANADWEAIQTDEDALEERPLPLIRLKVEYTASEGGVFECENPQRFSNRFVGKVANTNDVIHFHRKKSAQRKARATLPDEVLEALGDGDTVKVESLVQDFLGAQSLKVLPQGPFGDAVNQFVAKDDKHAMELFVSEHLTGQVKQLLDLESDDDDLNTAMEIYRTRVEQQMAGGPGKTGLTGFGAEKKRVLKPKPDTWDSDFDGEWENEPGAWTYEDAGSDLTTTQQVSRPSRRQIAPSDGEENSVSLPKKRSTATRGAKASVARTAEKKAPGGRKTPAAKGRGRRAVEEMSDEDEEHDDDADVVMESDEEPPPSPPRKATARGRRPAVAKGAPTTTAKSATGRPGTKTKQMKLDFSQKSTGGTQRAVEISDDEISDDEAFAPAPISSRTRRR</sequence>
<dbReference type="GO" id="GO:0007095">
    <property type="term" value="P:mitotic G2 DNA damage checkpoint signaling"/>
    <property type="evidence" value="ECO:0007669"/>
    <property type="project" value="TreeGrafter"/>
</dbReference>
<dbReference type="GO" id="GO:0031573">
    <property type="term" value="P:mitotic intra-S DNA damage checkpoint signaling"/>
    <property type="evidence" value="ECO:0007669"/>
    <property type="project" value="TreeGrafter"/>
</dbReference>
<evidence type="ECO:0000256" key="9">
    <source>
        <dbReference type="ARBA" id="ARBA00022763"/>
    </source>
</evidence>
<comment type="cofactor">
    <cofactor evidence="1 17">
        <name>Mn(2+)</name>
        <dbReference type="ChEBI" id="CHEBI:29035"/>
    </cofactor>
</comment>
<dbReference type="GO" id="GO:0000014">
    <property type="term" value="F:single-stranded DNA endodeoxyribonuclease activity"/>
    <property type="evidence" value="ECO:0007669"/>
    <property type="project" value="TreeGrafter"/>
</dbReference>
<keyword evidence="8 17" id="KW-0255">Endonuclease</keyword>
<feature type="domain" description="Mre11 DNA-binding" evidence="22">
    <location>
        <begin position="240"/>
        <end position="413"/>
    </location>
</feature>
<evidence type="ECO:0000256" key="6">
    <source>
        <dbReference type="ARBA" id="ARBA00022722"/>
    </source>
</evidence>
<dbReference type="Pfam" id="PF04152">
    <property type="entry name" value="Mre11_DNA_bind"/>
    <property type="match status" value="1"/>
</dbReference>
<dbReference type="GO" id="GO:0006303">
    <property type="term" value="P:double-strand break repair via nonhomologous end joining"/>
    <property type="evidence" value="ECO:0007669"/>
    <property type="project" value="TreeGrafter"/>
</dbReference>
<feature type="compositionally biased region" description="Acidic residues" evidence="21">
    <location>
        <begin position="489"/>
        <end position="499"/>
    </location>
</feature>
<dbReference type="InterPro" id="IPR038487">
    <property type="entry name" value="Mre11_capping_dom"/>
</dbReference>
<keyword evidence="13 17" id="KW-0464">Manganese</keyword>
<dbReference type="FunFam" id="3.60.21.10:FF:000011">
    <property type="entry name" value="Double-strand break repair protein"/>
    <property type="match status" value="1"/>
</dbReference>
<dbReference type="Proteomes" id="UP000748025">
    <property type="component" value="Unassembled WGS sequence"/>
</dbReference>
<name>A0A9P7NB02_9HYPO</name>
<dbReference type="SMART" id="SM01347">
    <property type="entry name" value="Mre11_DNA_bind"/>
    <property type="match status" value="1"/>
</dbReference>
<keyword evidence="9 17" id="KW-0227">DNA damage</keyword>
<evidence type="ECO:0000256" key="15">
    <source>
        <dbReference type="ARBA" id="ARBA00023254"/>
    </source>
</evidence>
<dbReference type="Gene3D" id="3.60.21.10">
    <property type="match status" value="1"/>
</dbReference>
<keyword evidence="20" id="KW-0175">Coiled coil</keyword>
<evidence type="ECO:0000256" key="17">
    <source>
        <dbReference type="PIRNR" id="PIRNR000882"/>
    </source>
</evidence>
<proteinExistence type="inferred from homology"/>
<dbReference type="GO" id="GO:0008296">
    <property type="term" value="F:3'-5'-DNA exonuclease activity"/>
    <property type="evidence" value="ECO:0007669"/>
    <property type="project" value="InterPro"/>
</dbReference>
<evidence type="ECO:0000259" key="22">
    <source>
        <dbReference type="SMART" id="SM01347"/>
    </source>
</evidence>
<feature type="compositionally biased region" description="Acidic residues" evidence="21">
    <location>
        <begin position="581"/>
        <end position="603"/>
    </location>
</feature>
<keyword evidence="12 17" id="KW-0234">DNA repair</keyword>
<dbReference type="GO" id="GO:0000723">
    <property type="term" value="P:telomere maintenance"/>
    <property type="evidence" value="ECO:0007669"/>
    <property type="project" value="TreeGrafter"/>
</dbReference>
<dbReference type="InterPro" id="IPR041796">
    <property type="entry name" value="Mre11_N"/>
</dbReference>
<evidence type="ECO:0000256" key="18">
    <source>
        <dbReference type="PIRSR" id="PIRSR000882-1"/>
    </source>
</evidence>
<feature type="compositionally biased region" description="Gly residues" evidence="21">
    <location>
        <begin position="464"/>
        <end position="473"/>
    </location>
</feature>
<dbReference type="InterPro" id="IPR004843">
    <property type="entry name" value="Calcineurin-like_PHP"/>
</dbReference>
<keyword evidence="11 17" id="KW-0269">Exonuclease</keyword>
<evidence type="ECO:0000256" key="14">
    <source>
        <dbReference type="ARBA" id="ARBA00023242"/>
    </source>
</evidence>
<dbReference type="PANTHER" id="PTHR10139:SF1">
    <property type="entry name" value="DOUBLE-STRAND BREAK REPAIR PROTEIN MRE11"/>
    <property type="match status" value="1"/>
</dbReference>
<comment type="subunit">
    <text evidence="16">Component of the MRN complex composed of two heterodimers RAD50 and MRE11 associated with a single NBS1.</text>
</comment>
<evidence type="ECO:0000256" key="11">
    <source>
        <dbReference type="ARBA" id="ARBA00022839"/>
    </source>
</evidence>
<evidence type="ECO:0000256" key="16">
    <source>
        <dbReference type="ARBA" id="ARBA00064981"/>
    </source>
</evidence>
<dbReference type="InterPro" id="IPR007281">
    <property type="entry name" value="Mre11_DNA-bd"/>
</dbReference>
<dbReference type="GO" id="GO:0000724">
    <property type="term" value="P:double-strand break repair via homologous recombination"/>
    <property type="evidence" value="ECO:0007669"/>
    <property type="project" value="TreeGrafter"/>
</dbReference>
<evidence type="ECO:0000313" key="24">
    <source>
        <dbReference type="Proteomes" id="UP000748025"/>
    </source>
</evidence>
<dbReference type="PIRSF" id="PIRSF000882">
    <property type="entry name" value="DSB_repair_MRE11"/>
    <property type="match status" value="1"/>
</dbReference>
<dbReference type="GO" id="GO:0035861">
    <property type="term" value="C:site of double-strand break"/>
    <property type="evidence" value="ECO:0007669"/>
    <property type="project" value="TreeGrafter"/>
</dbReference>
<dbReference type="GO" id="GO:0042138">
    <property type="term" value="P:meiotic DNA double-strand break formation"/>
    <property type="evidence" value="ECO:0007669"/>
    <property type="project" value="TreeGrafter"/>
</dbReference>
<dbReference type="GO" id="GO:0097552">
    <property type="term" value="P:mitochondrial double-strand break repair via homologous recombination"/>
    <property type="evidence" value="ECO:0007669"/>
    <property type="project" value="TreeGrafter"/>
</dbReference>
<reference evidence="23" key="1">
    <citation type="journal article" date="2020" name="bioRxiv">
        <title>Whole genome comparisons of ergot fungi reveals the divergence and evolution of species within the genus Claviceps are the result of varying mechanisms driving genome evolution and host range expansion.</title>
        <authorList>
            <person name="Wyka S.A."/>
            <person name="Mondo S.J."/>
            <person name="Liu M."/>
            <person name="Dettman J."/>
            <person name="Nalam V."/>
            <person name="Broders K.D."/>
        </authorList>
    </citation>
    <scope>NUCLEOTIDE SEQUENCE</scope>
    <source>
        <strain evidence="23">CCC 602</strain>
    </source>
</reference>
<feature type="compositionally biased region" description="Acidic residues" evidence="21">
    <location>
        <begin position="661"/>
        <end position="671"/>
    </location>
</feature>
<gene>
    <name evidence="23" type="primary">MUS23</name>
    <name evidence="23" type="ORF">E4U43_008533</name>
</gene>
<dbReference type="NCBIfam" id="TIGR00583">
    <property type="entry name" value="mre11"/>
    <property type="match status" value="1"/>
</dbReference>
<dbReference type="GO" id="GO:0030870">
    <property type="term" value="C:Mre11 complex"/>
    <property type="evidence" value="ECO:0007669"/>
    <property type="project" value="UniProtKB-UniRule"/>
</dbReference>
<feature type="active site" description="Proton donor" evidence="18">
    <location>
        <position position="75"/>
    </location>
</feature>
<dbReference type="EMBL" id="SRPW01000945">
    <property type="protein sequence ID" value="KAG6010724.1"/>
    <property type="molecule type" value="Genomic_DNA"/>
</dbReference>
<dbReference type="InterPro" id="IPR003701">
    <property type="entry name" value="Mre11"/>
</dbReference>
<comment type="caution">
    <text evidence="23">The sequence shown here is derived from an EMBL/GenBank/DDBJ whole genome shotgun (WGS) entry which is preliminary data.</text>
</comment>
<dbReference type="PANTHER" id="PTHR10139">
    <property type="entry name" value="DOUBLE-STRAND BREAK REPAIR PROTEIN MRE11"/>
    <property type="match status" value="1"/>
</dbReference>
<comment type="function">
    <text evidence="17">Core component of the MRN complex, which plays a central role in double-strand break (DSB) repair, DNA recombination, maintenance of telomere integrity and meiosis. The MRN complex is involved in the repair of DNA double-strand breaks (DSBs) via homologous recombination (HR), an error-free mechanism which primarily occurs during S and G2 phases. The complex (1) mediates the end resection of damaged DNA, which generates proper single-stranded DNA, a key initial steps in HR, and is (2) required for the recruitment of other repair factors and efficient activation of ATM and ATR upon DNA damage. Within the MRN complex, MRE11 possesses both single-strand endonuclease activity and double-strand-specific 3'-5' exonuclease activity. MRE11 first endonucleolytically cleaves the 5' strand at DNA DSB ends to prevent non-homologous end joining (NHEJ) and licence HR. It then generates a single-stranded DNA gap via 3' to 5' exonucleolytic degradation, which is required for single-strand invasion and recombination.</text>
</comment>
<feature type="compositionally biased region" description="Basic and acidic residues" evidence="21">
    <location>
        <begin position="476"/>
        <end position="488"/>
    </location>
</feature>
<evidence type="ECO:0000256" key="7">
    <source>
        <dbReference type="ARBA" id="ARBA00022723"/>
    </source>
</evidence>
<keyword evidence="10 17" id="KW-0378">Hydrolase</keyword>
<comment type="similarity">
    <text evidence="4 17 19">Belongs to the MRE11/RAD32 family.</text>
</comment>
<evidence type="ECO:0000256" key="2">
    <source>
        <dbReference type="ARBA" id="ARBA00004123"/>
    </source>
</evidence>
<dbReference type="CDD" id="cd00840">
    <property type="entry name" value="MPP_Mre11_N"/>
    <property type="match status" value="1"/>
</dbReference>
<dbReference type="OrthoDB" id="30417at2759"/>
<evidence type="ECO:0000313" key="23">
    <source>
        <dbReference type="EMBL" id="KAG6010724.1"/>
    </source>
</evidence>
<accession>A0A9P7NB02</accession>
<feature type="region of interest" description="Disordered" evidence="21">
    <location>
        <begin position="461"/>
        <end position="684"/>
    </location>
</feature>
<keyword evidence="5" id="KW-0158">Chromosome</keyword>
<keyword evidence="6 17" id="KW-0540">Nuclease</keyword>
<evidence type="ECO:0000256" key="3">
    <source>
        <dbReference type="ARBA" id="ARBA00004286"/>
    </source>
</evidence>
<keyword evidence="24" id="KW-1185">Reference proteome</keyword>